<name>A0A2U1TAX1_9MICO</name>
<reference evidence="3" key="1">
    <citation type="submission" date="2018-04" db="EMBL/GenBank/DDBJ databases">
        <authorList>
            <person name="Liu S."/>
            <person name="Wang Z."/>
            <person name="Li J."/>
        </authorList>
    </citation>
    <scope>NUCLEOTIDE SEQUENCE [LARGE SCALE GENOMIC DNA]</scope>
    <source>
        <strain evidence="3">622</strain>
    </source>
</reference>
<evidence type="ECO:0000313" key="3">
    <source>
        <dbReference type="Proteomes" id="UP000244962"/>
    </source>
</evidence>
<sequence length="121" mass="13386">MQISGEYGTELLLRYSEEELRRQLEFRRVAEERAGESRGDAGLPSVVRPSRLTRFARFLFREDTAAGGPEWIRPVQGSSATPEPVLPPARVEAGPSVTSVGPESSAERDDDRMPVMAGSRR</sequence>
<comment type="caution">
    <text evidence="2">The sequence shown here is derived from an EMBL/GenBank/DDBJ whole genome shotgun (WGS) entry which is preliminary data.</text>
</comment>
<keyword evidence="3" id="KW-1185">Reference proteome</keyword>
<dbReference type="EMBL" id="QEFB01000017">
    <property type="protein sequence ID" value="PWC06031.1"/>
    <property type="molecule type" value="Genomic_DNA"/>
</dbReference>
<protein>
    <submittedName>
        <fullName evidence="2">Uncharacterized protein</fullName>
    </submittedName>
</protein>
<accession>A0A2U1TAX1</accession>
<dbReference type="RefSeq" id="WP_108963566.1">
    <property type="nucleotide sequence ID" value="NZ_QEFB01000017.1"/>
</dbReference>
<evidence type="ECO:0000313" key="2">
    <source>
        <dbReference type="EMBL" id="PWC06031.1"/>
    </source>
</evidence>
<feature type="region of interest" description="Disordered" evidence="1">
    <location>
        <begin position="69"/>
        <end position="121"/>
    </location>
</feature>
<dbReference type="Proteomes" id="UP000244962">
    <property type="component" value="Unassembled WGS sequence"/>
</dbReference>
<evidence type="ECO:0000256" key="1">
    <source>
        <dbReference type="SAM" id="MobiDB-lite"/>
    </source>
</evidence>
<organism evidence="2 3">
    <name type="scientific">Mycetocola zhujimingii</name>
    <dbReference type="NCBI Taxonomy" id="2079792"/>
    <lineage>
        <taxon>Bacteria</taxon>
        <taxon>Bacillati</taxon>
        <taxon>Actinomycetota</taxon>
        <taxon>Actinomycetes</taxon>
        <taxon>Micrococcales</taxon>
        <taxon>Microbacteriaceae</taxon>
        <taxon>Mycetocola</taxon>
    </lineage>
</organism>
<proteinExistence type="predicted"/>
<gene>
    <name evidence="2" type="ORF">DF223_13425</name>
</gene>
<dbReference type="AlphaFoldDB" id="A0A2U1TAX1"/>